<evidence type="ECO:0008006" key="3">
    <source>
        <dbReference type="Google" id="ProtNLM"/>
    </source>
</evidence>
<dbReference type="RefSeq" id="WP_043949003.1">
    <property type="nucleotide sequence ID" value="NZ_HG966617.1"/>
</dbReference>
<evidence type="ECO:0000313" key="2">
    <source>
        <dbReference type="Proteomes" id="UP000032160"/>
    </source>
</evidence>
<dbReference type="Proteomes" id="UP000032160">
    <property type="component" value="Chromosome I"/>
</dbReference>
<dbReference type="PANTHER" id="PTHR12922:SF7">
    <property type="entry name" value="UBIQUINONE BIOSYNTHESIS PROTEIN COQ4 HOMOLOG, MITOCHONDRIAL"/>
    <property type="match status" value="1"/>
</dbReference>
<proteinExistence type="predicted"/>
<dbReference type="InterPro" id="IPR007715">
    <property type="entry name" value="Coq4"/>
</dbReference>
<accession>X5MAW3</accession>
<dbReference type="EMBL" id="HG966617">
    <property type="protein sequence ID" value="CDO61118.1"/>
    <property type="molecule type" value="Genomic_DNA"/>
</dbReference>
<evidence type="ECO:0000313" key="1">
    <source>
        <dbReference type="EMBL" id="CDO61118.1"/>
    </source>
</evidence>
<dbReference type="Pfam" id="PF05019">
    <property type="entry name" value="Coq4"/>
    <property type="match status" value="1"/>
</dbReference>
<dbReference type="PATRIC" id="fig|1458461.3.peg.2912"/>
<dbReference type="PANTHER" id="PTHR12922">
    <property type="entry name" value="UBIQUINONE BIOSYNTHESIS PROTEIN"/>
    <property type="match status" value="1"/>
</dbReference>
<gene>
    <name evidence="1" type="ORF">BN1012_Phect2906</name>
</gene>
<dbReference type="AlphaFoldDB" id="X5MAW3"/>
<dbReference type="GO" id="GO:0006744">
    <property type="term" value="P:ubiquinone biosynthetic process"/>
    <property type="evidence" value="ECO:0007669"/>
    <property type="project" value="InterPro"/>
</dbReference>
<reference evidence="1 2" key="1">
    <citation type="journal article" date="2014" name="Front. Genet.">
        <title>Genome and metabolic network of "Candidatus Phaeomarinobacter ectocarpi" Ec32, a new candidate genus of Alphaproteobacteria frequently associated with brown algae.</title>
        <authorList>
            <person name="Dittami S.M."/>
            <person name="Barbeyron T."/>
            <person name="Boyen C."/>
            <person name="Cambefort J."/>
            <person name="Collet G."/>
            <person name="Delage L."/>
            <person name="Gobet A."/>
            <person name="Groisillier A."/>
            <person name="Leblanc C."/>
            <person name="Michel G."/>
            <person name="Scornet D."/>
            <person name="Siegel A."/>
            <person name="Tapia J.E."/>
            <person name="Tonon T."/>
        </authorList>
    </citation>
    <scope>NUCLEOTIDE SEQUENCE [LARGE SCALE GENOMIC DNA]</scope>
    <source>
        <strain evidence="1 2">Ec32</strain>
    </source>
</reference>
<organism evidence="1 2">
    <name type="scientific">Candidatus Phaeomarinibacter ectocarpi</name>
    <dbReference type="NCBI Taxonomy" id="1458461"/>
    <lineage>
        <taxon>Bacteria</taxon>
        <taxon>Pseudomonadati</taxon>
        <taxon>Pseudomonadota</taxon>
        <taxon>Alphaproteobacteria</taxon>
        <taxon>Hyphomicrobiales</taxon>
        <taxon>Parvibaculaceae</taxon>
        <taxon>Candidatus Phaeomarinibacter</taxon>
    </lineage>
</organism>
<dbReference type="STRING" id="1458461.BN1012_Phect2906"/>
<name>X5MAW3_9HYPH</name>
<protein>
    <recommendedName>
        <fullName evidence="3">Coenzyme Q (Ubiquinone) biosynthesis protein Coq4</fullName>
    </recommendedName>
</protein>
<keyword evidence="2" id="KW-1185">Reference proteome</keyword>
<dbReference type="KEGG" id="pect:BN1012_Phect2906"/>
<sequence>MGAITLDRSFAGELLKTFDDPQKHGVHLLFNQWWETAPQNVIADYMADFESIPAQKAFLEEGYFSDPLELDTLKDMPAGSLGLGYYDFIVSNGLEKNIAVNYRDFHKSLEASGQLDRMPAALRYAIIRGFQIHDLLHVLTGYEPTSSGEIALQAFCLAQIRFPYFGMWMSVVTTRMTLLDPKTIGPMMDAISAGWHYGRQAENLQFEKWETMLERPLSDLRAAYGLDRVGAPDTASAA</sequence>
<dbReference type="HOGENOM" id="CLU_083028_0_0_5"/>
<dbReference type="OrthoDB" id="5723450at2"/>